<name>R7URP5_CAPTE</name>
<evidence type="ECO:0000313" key="1">
    <source>
        <dbReference type="EMBL" id="ELU06572.1"/>
    </source>
</evidence>
<dbReference type="AlphaFoldDB" id="R7URP5"/>
<keyword evidence="3" id="KW-1185">Reference proteome</keyword>
<dbReference type="EMBL" id="AMQN01007349">
    <property type="status" value="NOT_ANNOTATED_CDS"/>
    <property type="molecule type" value="Genomic_DNA"/>
</dbReference>
<dbReference type="EnsemblMetazoa" id="CapteT213019">
    <property type="protein sequence ID" value="CapteP213019"/>
    <property type="gene ID" value="CapteG213019"/>
</dbReference>
<reference evidence="2" key="3">
    <citation type="submission" date="2015-06" db="UniProtKB">
        <authorList>
            <consortium name="EnsemblMetazoa"/>
        </authorList>
    </citation>
    <scope>IDENTIFICATION</scope>
</reference>
<protein>
    <recommendedName>
        <fullName evidence="4">Mab-21-like nucleotidyltransferase domain-containing protein</fullName>
    </recommendedName>
</protein>
<dbReference type="HOGENOM" id="CLU_035360_0_0_1"/>
<organism evidence="1">
    <name type="scientific">Capitella teleta</name>
    <name type="common">Polychaete worm</name>
    <dbReference type="NCBI Taxonomy" id="283909"/>
    <lineage>
        <taxon>Eukaryota</taxon>
        <taxon>Metazoa</taxon>
        <taxon>Spiralia</taxon>
        <taxon>Lophotrochozoa</taxon>
        <taxon>Annelida</taxon>
        <taxon>Polychaeta</taxon>
        <taxon>Sedentaria</taxon>
        <taxon>Scolecida</taxon>
        <taxon>Capitellidae</taxon>
        <taxon>Capitella</taxon>
    </lineage>
</organism>
<dbReference type="OrthoDB" id="6022754at2759"/>
<dbReference type="Gene3D" id="3.30.460.90">
    <property type="match status" value="1"/>
</dbReference>
<reference evidence="3" key="1">
    <citation type="submission" date="2012-12" db="EMBL/GenBank/DDBJ databases">
        <authorList>
            <person name="Hellsten U."/>
            <person name="Grimwood J."/>
            <person name="Chapman J.A."/>
            <person name="Shapiro H."/>
            <person name="Aerts A."/>
            <person name="Otillar R.P."/>
            <person name="Terry A.Y."/>
            <person name="Boore J.L."/>
            <person name="Simakov O."/>
            <person name="Marletaz F."/>
            <person name="Cho S.-J."/>
            <person name="Edsinger-Gonzales E."/>
            <person name="Havlak P."/>
            <person name="Kuo D.-H."/>
            <person name="Larsson T."/>
            <person name="Lv J."/>
            <person name="Arendt D."/>
            <person name="Savage R."/>
            <person name="Osoegawa K."/>
            <person name="de Jong P."/>
            <person name="Lindberg D.R."/>
            <person name="Seaver E.C."/>
            <person name="Weisblat D.A."/>
            <person name="Putnam N.H."/>
            <person name="Grigoriev I.V."/>
            <person name="Rokhsar D.S."/>
        </authorList>
    </citation>
    <scope>NUCLEOTIDE SEQUENCE</scope>
    <source>
        <strain evidence="3">I ESC-2004</strain>
    </source>
</reference>
<accession>R7URP5</accession>
<evidence type="ECO:0008006" key="4">
    <source>
        <dbReference type="Google" id="ProtNLM"/>
    </source>
</evidence>
<dbReference type="Proteomes" id="UP000014760">
    <property type="component" value="Unassembled WGS sequence"/>
</dbReference>
<gene>
    <name evidence="1" type="ORF">CAPTEDRAFT_213019</name>
</gene>
<reference evidence="1 3" key="2">
    <citation type="journal article" date="2013" name="Nature">
        <title>Insights into bilaterian evolution from three spiralian genomes.</title>
        <authorList>
            <person name="Simakov O."/>
            <person name="Marletaz F."/>
            <person name="Cho S.J."/>
            <person name="Edsinger-Gonzales E."/>
            <person name="Havlak P."/>
            <person name="Hellsten U."/>
            <person name="Kuo D.H."/>
            <person name="Larsson T."/>
            <person name="Lv J."/>
            <person name="Arendt D."/>
            <person name="Savage R."/>
            <person name="Osoegawa K."/>
            <person name="de Jong P."/>
            <person name="Grimwood J."/>
            <person name="Chapman J.A."/>
            <person name="Shapiro H."/>
            <person name="Aerts A."/>
            <person name="Otillar R.P."/>
            <person name="Terry A.Y."/>
            <person name="Boore J.L."/>
            <person name="Grigoriev I.V."/>
            <person name="Lindberg D.R."/>
            <person name="Seaver E.C."/>
            <person name="Weisblat D.A."/>
            <person name="Putnam N.H."/>
            <person name="Rokhsar D.S."/>
        </authorList>
    </citation>
    <scope>NUCLEOTIDE SEQUENCE</scope>
    <source>
        <strain evidence="1 3">I ESC-2004</strain>
    </source>
</reference>
<sequence length="376" mass="43107">MQLMSGGRTDCTKAEAVKIDSEYTRVLCLPCIGSLEHQEEYVQEEAKLVKREVMQLIERFAEQYGRRYPNLAFDPKLRGSMGEGTKWGPPNEFDFLLVMDKLSEFCKVNSIVNCKAHTTIRDVLDIDDLLKLSPNKMIDILHISLKKTSSYSHCTGFRNPTHIIEWIDFSMKRIILSQSIWEGSRLKFVSCGPMGVGLCLNLIFIGAIYKCLHISIDLVPCVSLKMPVPVSVNIDWPVPLDFSKCQLYGLFRRGYDGFDLSSTDYEEVLMKSLPRAAIDVYVLGKALHSITHRLVKLNDRLEKILSKSYTMKKILLLSVQLHENVQEASRHEWIKEMISVAMNMDKYMKKNDCTRCIFHAKQWACGNNDKMILSFS</sequence>
<evidence type="ECO:0000313" key="3">
    <source>
        <dbReference type="Proteomes" id="UP000014760"/>
    </source>
</evidence>
<proteinExistence type="predicted"/>
<dbReference type="EMBL" id="KB300512">
    <property type="protein sequence ID" value="ELU06572.1"/>
    <property type="molecule type" value="Genomic_DNA"/>
</dbReference>
<evidence type="ECO:0000313" key="2">
    <source>
        <dbReference type="EnsemblMetazoa" id="CapteP213019"/>
    </source>
</evidence>